<dbReference type="VEuPathDB" id="CryptoDB:Vbra_21686"/>
<evidence type="ECO:0000313" key="2">
    <source>
        <dbReference type="Proteomes" id="UP000041254"/>
    </source>
</evidence>
<name>A0A0G4FU51_VITBC</name>
<protein>
    <submittedName>
        <fullName evidence="1">Uncharacterized protein</fullName>
    </submittedName>
</protein>
<accession>A0A0G4FU51</accession>
<dbReference type="InParanoid" id="A0A0G4FU51"/>
<sequence>MCQPWLQLNNQGPVCVPTRSREPVRVPSHCVGRECGEAWYTVSGQHWKDQHITFDTHSGPSTPTIDRSTKWRVWLGEALHQWNHRDNLGTLCMNVLARPAVACPAFPFSTLDNGTLQGVVAINHTSSDRSFMAGDTVSVACDTQRGYQAKPGHGGQEDLLCRFRADYRTVKWDDIHIRCAESTIEPSCSRDEQCRWPTPFCHPDKGTCVECVSSSSSG</sequence>
<organism evidence="1 2">
    <name type="scientific">Vitrella brassicaformis (strain CCMP3155)</name>
    <dbReference type="NCBI Taxonomy" id="1169540"/>
    <lineage>
        <taxon>Eukaryota</taxon>
        <taxon>Sar</taxon>
        <taxon>Alveolata</taxon>
        <taxon>Colpodellida</taxon>
        <taxon>Vitrellaceae</taxon>
        <taxon>Vitrella</taxon>
    </lineage>
</organism>
<reference evidence="1 2" key="1">
    <citation type="submission" date="2014-11" db="EMBL/GenBank/DDBJ databases">
        <authorList>
            <person name="Zhu J."/>
            <person name="Qi W."/>
            <person name="Song R."/>
        </authorList>
    </citation>
    <scope>NUCLEOTIDE SEQUENCE [LARGE SCALE GENOMIC DNA]</scope>
</reference>
<dbReference type="Proteomes" id="UP000041254">
    <property type="component" value="Unassembled WGS sequence"/>
</dbReference>
<dbReference type="AlphaFoldDB" id="A0A0G4FU51"/>
<keyword evidence="2" id="KW-1185">Reference proteome</keyword>
<evidence type="ECO:0000313" key="1">
    <source>
        <dbReference type="EMBL" id="CEM18436.1"/>
    </source>
</evidence>
<proteinExistence type="predicted"/>
<dbReference type="EMBL" id="CDMY01000500">
    <property type="protein sequence ID" value="CEM18436.1"/>
    <property type="molecule type" value="Genomic_DNA"/>
</dbReference>
<gene>
    <name evidence="1" type="ORF">Vbra_21686</name>
</gene>